<evidence type="ECO:0000313" key="2">
    <source>
        <dbReference type="Proteomes" id="UP000029015"/>
    </source>
</evidence>
<sequence length="109" mass="12070">MRDAIDSSKEHVKERKETVDDVTATDAVRALDERIELEQTRSKEALKDLKAQRKEALKHAAGQAIDDAKDALKMARAEQKSHKEWLSASQGQLAIVAEAMASKLTGIDE</sequence>
<gene>
    <name evidence="1" type="ORF">BACT_0531</name>
</gene>
<proteinExistence type="predicted"/>
<protein>
    <submittedName>
        <fullName evidence="1">Uncharacterized protein</fullName>
    </submittedName>
</protein>
<dbReference type="KEGG" id="bact:AB656_01255"/>
<organism evidence="1 2">
    <name type="scientific">Bifidobacterium actinocoloniiforme DSM 22766</name>
    <dbReference type="NCBI Taxonomy" id="1437605"/>
    <lineage>
        <taxon>Bacteria</taxon>
        <taxon>Bacillati</taxon>
        <taxon>Actinomycetota</taxon>
        <taxon>Actinomycetes</taxon>
        <taxon>Bifidobacteriales</taxon>
        <taxon>Bifidobacteriaceae</taxon>
        <taxon>Bifidobacterium</taxon>
    </lineage>
</organism>
<keyword evidence="2" id="KW-1185">Reference proteome</keyword>
<evidence type="ECO:0000313" key="1">
    <source>
        <dbReference type="EMBL" id="KFI39830.1"/>
    </source>
</evidence>
<reference evidence="1 2" key="1">
    <citation type="submission" date="2014-03" db="EMBL/GenBank/DDBJ databases">
        <title>Genomics of Bifidobacteria.</title>
        <authorList>
            <person name="Ventura M."/>
            <person name="Milani C."/>
            <person name="Lugli G.A."/>
        </authorList>
    </citation>
    <scope>NUCLEOTIDE SEQUENCE [LARGE SCALE GENOMIC DNA]</scope>
    <source>
        <strain evidence="1 2">DSM 22766</strain>
    </source>
</reference>
<accession>A0A086YZY0</accession>
<dbReference type="PATRIC" id="fig|1437605.7.peg.259"/>
<dbReference type="Proteomes" id="UP000029015">
    <property type="component" value="Unassembled WGS sequence"/>
</dbReference>
<dbReference type="RefSeq" id="WP_033503259.1">
    <property type="nucleotide sequence ID" value="NZ_CP011786.1"/>
</dbReference>
<dbReference type="EMBL" id="JGYK01000001">
    <property type="protein sequence ID" value="KFI39830.1"/>
    <property type="molecule type" value="Genomic_DNA"/>
</dbReference>
<comment type="caution">
    <text evidence="1">The sequence shown here is derived from an EMBL/GenBank/DDBJ whole genome shotgun (WGS) entry which is preliminary data.</text>
</comment>
<name>A0A086YZY0_9BIFI</name>
<dbReference type="AlphaFoldDB" id="A0A086YZY0"/>